<keyword evidence="2" id="KW-1185">Reference proteome</keyword>
<organism evidence="1 2">
    <name type="scientific">Panicum hallii var. hallii</name>
    <dbReference type="NCBI Taxonomy" id="1504633"/>
    <lineage>
        <taxon>Eukaryota</taxon>
        <taxon>Viridiplantae</taxon>
        <taxon>Streptophyta</taxon>
        <taxon>Embryophyta</taxon>
        <taxon>Tracheophyta</taxon>
        <taxon>Spermatophyta</taxon>
        <taxon>Magnoliopsida</taxon>
        <taxon>Liliopsida</taxon>
        <taxon>Poales</taxon>
        <taxon>Poaceae</taxon>
        <taxon>PACMAD clade</taxon>
        <taxon>Panicoideae</taxon>
        <taxon>Panicodae</taxon>
        <taxon>Paniceae</taxon>
        <taxon>Panicinae</taxon>
        <taxon>Panicum</taxon>
        <taxon>Panicum sect. Panicum</taxon>
    </lineage>
</organism>
<reference evidence="1 2" key="1">
    <citation type="submission" date="2018-04" db="EMBL/GenBank/DDBJ databases">
        <title>WGS assembly of Panicum hallii var. hallii HAL2.</title>
        <authorList>
            <person name="Lovell J."/>
            <person name="Jenkins J."/>
            <person name="Lowry D."/>
            <person name="Mamidi S."/>
            <person name="Sreedasyam A."/>
            <person name="Weng X."/>
            <person name="Barry K."/>
            <person name="Bonette J."/>
            <person name="Campitelli B."/>
            <person name="Daum C."/>
            <person name="Gordon S."/>
            <person name="Gould B."/>
            <person name="Lipzen A."/>
            <person name="MacQueen A."/>
            <person name="Palacio-Mejia J."/>
            <person name="Plott C."/>
            <person name="Shakirov E."/>
            <person name="Shu S."/>
            <person name="Yoshinaga Y."/>
            <person name="Zane M."/>
            <person name="Rokhsar D."/>
            <person name="Grimwood J."/>
            <person name="Schmutz J."/>
            <person name="Juenger T."/>
        </authorList>
    </citation>
    <scope>NUCLEOTIDE SEQUENCE [LARGE SCALE GENOMIC DNA]</scope>
    <source>
        <strain evidence="2">cv. HAL2</strain>
    </source>
</reference>
<evidence type="ECO:0000313" key="1">
    <source>
        <dbReference type="EMBL" id="PUZ50532.1"/>
    </source>
</evidence>
<protein>
    <submittedName>
        <fullName evidence="1">Uncharacterized protein</fullName>
    </submittedName>
</protein>
<name>A0A2T7D4Q8_9POAL</name>
<dbReference type="AlphaFoldDB" id="A0A2T7D4Q8"/>
<gene>
    <name evidence="1" type="ORF">GQ55_6G065700</name>
</gene>
<dbReference type="EMBL" id="CM009754">
    <property type="protein sequence ID" value="PUZ50532.1"/>
    <property type="molecule type" value="Genomic_DNA"/>
</dbReference>
<proteinExistence type="predicted"/>
<accession>A0A2T7D4Q8</accession>
<sequence length="96" mass="11322">MAAGQVERRQPDHLPRLLRLLRRTYRRSHLPPAGGRRRRPCTRVRRRRRGWRSIIPGLLNLLHWLAHPVFSWCGPGPGRPGNKMRMRHCSSLTSYN</sequence>
<dbReference type="Proteomes" id="UP000244336">
    <property type="component" value="Chromosome 6"/>
</dbReference>
<evidence type="ECO:0000313" key="2">
    <source>
        <dbReference type="Proteomes" id="UP000244336"/>
    </source>
</evidence>
<dbReference type="Gramene" id="PUZ50532">
    <property type="protein sequence ID" value="PUZ50532"/>
    <property type="gene ID" value="GQ55_6G065700"/>
</dbReference>